<accession>A0A914IG86</accession>
<reference evidence="2" key="1">
    <citation type="submission" date="2022-11" db="UniProtKB">
        <authorList>
            <consortium name="WormBaseParasite"/>
        </authorList>
    </citation>
    <scope>IDENTIFICATION</scope>
</reference>
<dbReference type="Proteomes" id="UP000887572">
    <property type="component" value="Unplaced"/>
</dbReference>
<dbReference type="AlphaFoldDB" id="A0A914IG86"/>
<dbReference type="WBParaSite" id="Gr19_v10_g9596.t1">
    <property type="protein sequence ID" value="Gr19_v10_g9596.t1"/>
    <property type="gene ID" value="Gr19_v10_g9596"/>
</dbReference>
<name>A0A914IG86_GLORO</name>
<evidence type="ECO:0000313" key="2">
    <source>
        <dbReference type="WBParaSite" id="Gr19_v10_g9596.t1"/>
    </source>
</evidence>
<sequence length="334" mass="38558">MPNNPNKMEKQLKEIFICADVLFEVFEFCGPFVLGLKVALISDRFDFLVDAHFNSKEWSLGDLQIRRAIGGNGAEMVKIVAWNVEHRLPIPQEPFPANVIGFERLKISYIDQSVIDFLKSIRPKGVNLWIGTFLLENRSWEIIWHQIWPLICDNICGIFLWSSALDRFCPLSQDFLRNCPKLRVIRSACIFPALSADDSAGASSKQALAKWLHMPRGDGHPKVLQCDFSSERLERLKLEFVNSIAPANFIIRLWNPSSDGIVPFEPKKNLTGERLELRRLGGDKWGHSWLLIRCPIERDEKKWAKWENEAAAWDWSQWNFIHINFKDRDIGDGL</sequence>
<organism evidence="1 2">
    <name type="scientific">Globodera rostochiensis</name>
    <name type="common">Golden nematode worm</name>
    <name type="synonym">Heterodera rostochiensis</name>
    <dbReference type="NCBI Taxonomy" id="31243"/>
    <lineage>
        <taxon>Eukaryota</taxon>
        <taxon>Metazoa</taxon>
        <taxon>Ecdysozoa</taxon>
        <taxon>Nematoda</taxon>
        <taxon>Chromadorea</taxon>
        <taxon>Rhabditida</taxon>
        <taxon>Tylenchina</taxon>
        <taxon>Tylenchomorpha</taxon>
        <taxon>Tylenchoidea</taxon>
        <taxon>Heteroderidae</taxon>
        <taxon>Heteroderinae</taxon>
        <taxon>Globodera</taxon>
    </lineage>
</organism>
<proteinExistence type="predicted"/>
<keyword evidence="1" id="KW-1185">Reference proteome</keyword>
<evidence type="ECO:0000313" key="1">
    <source>
        <dbReference type="Proteomes" id="UP000887572"/>
    </source>
</evidence>
<protein>
    <submittedName>
        <fullName evidence="2">Uncharacterized protein</fullName>
    </submittedName>
</protein>